<reference evidence="3" key="1">
    <citation type="journal article" date="2014" name="Int. J. Syst. Evol. Microbiol.">
        <title>Complete genome sequence of Corynebacterium casei LMG S-19264T (=DSM 44701T), isolated from a smear-ripened cheese.</title>
        <authorList>
            <consortium name="US DOE Joint Genome Institute (JGI-PGF)"/>
            <person name="Walter F."/>
            <person name="Albersmeier A."/>
            <person name="Kalinowski J."/>
            <person name="Ruckert C."/>
        </authorList>
    </citation>
    <scope>NUCLEOTIDE SEQUENCE</scope>
    <source>
        <strain evidence="3">CGMCC 4.7299</strain>
    </source>
</reference>
<proteinExistence type="predicted"/>
<name>A0A8J3BX13_9ACTN</name>
<protein>
    <recommendedName>
        <fullName evidence="2">Beta-xylosidase C-terminal Concanavalin A-like domain-containing protein</fullName>
    </recommendedName>
</protein>
<dbReference type="Pfam" id="PF17851">
    <property type="entry name" value="GH43_C2"/>
    <property type="match status" value="1"/>
</dbReference>
<dbReference type="SUPFAM" id="SSF49899">
    <property type="entry name" value="Concanavalin A-like lectins/glucanases"/>
    <property type="match status" value="1"/>
</dbReference>
<dbReference type="Proteomes" id="UP000656042">
    <property type="component" value="Unassembled WGS sequence"/>
</dbReference>
<evidence type="ECO:0000313" key="3">
    <source>
        <dbReference type="EMBL" id="GGK77904.1"/>
    </source>
</evidence>
<reference evidence="3" key="2">
    <citation type="submission" date="2020-09" db="EMBL/GenBank/DDBJ databases">
        <authorList>
            <person name="Sun Q."/>
            <person name="Zhou Y."/>
        </authorList>
    </citation>
    <scope>NUCLEOTIDE SEQUENCE</scope>
    <source>
        <strain evidence="3">CGMCC 4.7299</strain>
    </source>
</reference>
<dbReference type="AlphaFoldDB" id="A0A8J3BX13"/>
<dbReference type="InterPro" id="IPR013320">
    <property type="entry name" value="ConA-like_dom_sf"/>
</dbReference>
<feature type="compositionally biased region" description="Low complexity" evidence="1">
    <location>
        <begin position="23"/>
        <end position="36"/>
    </location>
</feature>
<dbReference type="Gene3D" id="2.60.120.200">
    <property type="match status" value="2"/>
</dbReference>
<dbReference type="InterPro" id="IPR041542">
    <property type="entry name" value="GH43_C2"/>
</dbReference>
<keyword evidence="4" id="KW-1185">Reference proteome</keyword>
<evidence type="ECO:0000259" key="2">
    <source>
        <dbReference type="Pfam" id="PF17851"/>
    </source>
</evidence>
<feature type="compositionally biased region" description="Pro residues" evidence="1">
    <location>
        <begin position="37"/>
        <end position="49"/>
    </location>
</feature>
<accession>A0A8J3BX13</accession>
<evidence type="ECO:0000313" key="4">
    <source>
        <dbReference type="Proteomes" id="UP000656042"/>
    </source>
</evidence>
<evidence type="ECO:0000256" key="1">
    <source>
        <dbReference type="SAM" id="MobiDB-lite"/>
    </source>
</evidence>
<gene>
    <name evidence="3" type="ORF">GCM10012284_09780</name>
</gene>
<dbReference type="PANTHER" id="PTHR42812">
    <property type="entry name" value="BETA-XYLOSIDASE"/>
    <property type="match status" value="1"/>
</dbReference>
<sequence length="177" mass="18618">MTIGFNGSWTSSNPAPATFALNGVTCTGTTTPTTGPSTPPATAPTSPPPSVPGTFGNPVIWQDFADGDIIRVGDAYLYGARNTLTRRIPGPSATATIRLDYAAMANGDRAGLAMLRDQSAWIGVRKDNGATFAPLGPAFTLTNDWHFFMGYRFGVFNYATFALGGAVTVSRFEVTTP</sequence>
<dbReference type="InterPro" id="IPR051795">
    <property type="entry name" value="Glycosyl_Hydrlase_43"/>
</dbReference>
<dbReference type="PANTHER" id="PTHR42812:SF15">
    <property type="entry name" value="HYDROLASE, PUTATIVE (AFU_ORTHOLOGUE AFUA_2G00930)-RELATED"/>
    <property type="match status" value="1"/>
</dbReference>
<comment type="caution">
    <text evidence="3">The sequence shown here is derived from an EMBL/GenBank/DDBJ whole genome shotgun (WGS) entry which is preliminary data.</text>
</comment>
<organism evidence="3 4">
    <name type="scientific">Mangrovihabitans endophyticus</name>
    <dbReference type="NCBI Taxonomy" id="1751298"/>
    <lineage>
        <taxon>Bacteria</taxon>
        <taxon>Bacillati</taxon>
        <taxon>Actinomycetota</taxon>
        <taxon>Actinomycetes</taxon>
        <taxon>Micromonosporales</taxon>
        <taxon>Micromonosporaceae</taxon>
        <taxon>Mangrovihabitans</taxon>
    </lineage>
</organism>
<dbReference type="EMBL" id="BMMX01000002">
    <property type="protein sequence ID" value="GGK77904.1"/>
    <property type="molecule type" value="Genomic_DNA"/>
</dbReference>
<feature type="domain" description="Beta-xylosidase C-terminal Concanavalin A-like" evidence="2">
    <location>
        <begin position="79"/>
        <end position="127"/>
    </location>
</feature>
<feature type="region of interest" description="Disordered" evidence="1">
    <location>
        <begin position="23"/>
        <end position="49"/>
    </location>
</feature>